<protein>
    <submittedName>
        <fullName evidence="1">Arginyl-tRNA-protein transferase</fullName>
    </submittedName>
</protein>
<evidence type="ECO:0000313" key="1">
    <source>
        <dbReference type="EMBL" id="QFZ27227.1"/>
    </source>
</evidence>
<evidence type="ECO:0000313" key="2">
    <source>
        <dbReference type="Proteomes" id="UP000326582"/>
    </source>
</evidence>
<proteinExistence type="predicted"/>
<sequence>MLSSSGTFVISSPSYYSHSDCGYCEGKKEKFLGLNLPAGANAPKQCLSSSVGTHVEQMTCQHYDFLINRNFRRSGNFLYKGDMLRGCCRMYTIRTDMGQMKITKEHRQVVNRFKRAIRNDKQSTQVSTNSKKGESFELVSLIRAEQQSSRFRTRYEPAVFSKEKFELYKKYQVRVHNDNPKTVSDSSFNRFLCQSPFTDAELEGTPEQWLALNSWTKNWPHHEKCHRLGPTHECYYLDGKLIAISVLDFLPSGLSSVYFIWDPDYAHLSLGTLSGIREIQMCKELGLGYYYLGYYIEDCAKMRYKGKFGGEVLDVCNGAYAPLERIKPFLHDGKFFTLSESDSSEISEKELDFSEMPIKWSSDYVDASEAIYGLEKTYDDAKKTKDTLAQKLHLADPKGNVNMELPDVFPGCLPLQQILTLFENLGDIDLPVRVYDYERNALCRSFSHLPARLKCAAVDCIRLFGVEMFLNSIMYG</sequence>
<name>A0ACD0WI64_CLALS</name>
<keyword evidence="1" id="KW-0808">Transferase</keyword>
<reference evidence="2" key="1">
    <citation type="journal article" date="2019" name="MBio">
        <title>Comparative genomics for the elucidation of multidrug resistance (MDR) in Candida lusitaniae.</title>
        <authorList>
            <person name="Kannan A."/>
            <person name="Asner S.A."/>
            <person name="Trachsel E."/>
            <person name="Kelly S."/>
            <person name="Parker J."/>
            <person name="Sanglard D."/>
        </authorList>
    </citation>
    <scope>NUCLEOTIDE SEQUENCE [LARGE SCALE GENOMIC DNA]</scope>
    <source>
        <strain evidence="2">P1</strain>
    </source>
</reference>
<dbReference type="EMBL" id="CP038486">
    <property type="protein sequence ID" value="QFZ27227.1"/>
    <property type="molecule type" value="Genomic_DNA"/>
</dbReference>
<accession>A0ACD0WI64</accession>
<organism evidence="1 2">
    <name type="scientific">Clavispora lusitaniae</name>
    <name type="common">Candida lusitaniae</name>
    <dbReference type="NCBI Taxonomy" id="36911"/>
    <lineage>
        <taxon>Eukaryota</taxon>
        <taxon>Fungi</taxon>
        <taxon>Dikarya</taxon>
        <taxon>Ascomycota</taxon>
        <taxon>Saccharomycotina</taxon>
        <taxon>Pichiomycetes</taxon>
        <taxon>Metschnikowiaceae</taxon>
        <taxon>Clavispora</taxon>
    </lineage>
</organism>
<keyword evidence="2" id="KW-1185">Reference proteome</keyword>
<dbReference type="Proteomes" id="UP000326582">
    <property type="component" value="Chromosome 3"/>
</dbReference>
<gene>
    <name evidence="1" type="ORF">EJF14_30190</name>
</gene>